<name>E0S4J8_BUTPB</name>
<dbReference type="Proteomes" id="UP000001299">
    <property type="component" value="Plasmid pCY360"/>
</dbReference>
<proteinExistence type="predicted"/>
<protein>
    <submittedName>
        <fullName evidence="1">Uncharacterized protein</fullName>
    </submittedName>
</protein>
<organism evidence="1 2">
    <name type="scientific">Butyrivibrio proteoclasticus (strain ATCC 51982 / DSM 14932 / B316)</name>
    <name type="common">Clostridium proteoclasticum</name>
    <dbReference type="NCBI Taxonomy" id="515622"/>
    <lineage>
        <taxon>Bacteria</taxon>
        <taxon>Bacillati</taxon>
        <taxon>Bacillota</taxon>
        <taxon>Clostridia</taxon>
        <taxon>Lachnospirales</taxon>
        <taxon>Lachnospiraceae</taxon>
        <taxon>Butyrivibrio</taxon>
    </lineage>
</organism>
<dbReference type="EMBL" id="CP001812">
    <property type="protein sequence ID" value="ADL36330.1"/>
    <property type="molecule type" value="Genomic_DNA"/>
</dbReference>
<dbReference type="KEGG" id="bpb:bpr_II393"/>
<sequence length="92" mass="10361">MDVPCYTTLVLQKPFPITLVVVVHIAKQNGKIIFESSCRLNTDTREIVGVKKDVIPADFDEEFVQLSLNGVTCPAGKRSDINPEETDSFWYE</sequence>
<dbReference type="AlphaFoldDB" id="E0S4J8"/>
<dbReference type="RefSeq" id="WP_013282979.1">
    <property type="nucleotide sequence ID" value="NC_014389.1"/>
</dbReference>
<reference evidence="1 2" key="1">
    <citation type="journal article" date="2010" name="PLoS ONE">
        <title>The glycobiome of the rumen bacterium Butyrivibrio proteoclasticus B316(T) highlights adaptation to a polysaccharide-rich environment.</title>
        <authorList>
            <person name="Kelly W.J."/>
            <person name="Leahy S.C."/>
            <person name="Altermann E."/>
            <person name="Yeoman C.J."/>
            <person name="Dunne J.C."/>
            <person name="Kong Z."/>
            <person name="Pacheco D.M."/>
            <person name="Li D."/>
            <person name="Noel S.J."/>
            <person name="Moon C.D."/>
            <person name="Cookson A.L."/>
            <person name="Attwood G.T."/>
        </authorList>
    </citation>
    <scope>NUCLEOTIDE SEQUENCE [LARGE SCALE GENOMIC DNA]</scope>
    <source>
        <strain evidence="2">ATCC 51982 / DSM 14932 / B316</strain>
        <plasmid evidence="2">Plasmid pCY360</plasmid>
    </source>
</reference>
<keyword evidence="1" id="KW-0614">Plasmid</keyword>
<geneLocation type="plasmid" evidence="1 2">
    <name>pCY360</name>
</geneLocation>
<dbReference type="HOGENOM" id="CLU_2407714_0_0_9"/>
<accession>E0S4J8</accession>
<evidence type="ECO:0000313" key="1">
    <source>
        <dbReference type="EMBL" id="ADL36330.1"/>
    </source>
</evidence>
<keyword evidence="2" id="KW-1185">Reference proteome</keyword>
<evidence type="ECO:0000313" key="2">
    <source>
        <dbReference type="Proteomes" id="UP000001299"/>
    </source>
</evidence>
<gene>
    <name evidence="1" type="ordered locus">bpr_II393</name>
</gene>